<sequence>MRSKGVAFESGIDFVSRGFWFALGFTPVFLLVSWLAFQAWVQYQDYRLGKSLDQSALQLELNQLRQQRDNLQYRLQQAQQKPVATIAPSATPPDVKRERECSNLVLQFSQTGDQKVKERMLQVCD</sequence>
<accession>A0ABP8PUU3</accession>
<feature type="coiled-coil region" evidence="1">
    <location>
        <begin position="54"/>
        <end position="81"/>
    </location>
</feature>
<evidence type="ECO:0000256" key="1">
    <source>
        <dbReference type="SAM" id="Coils"/>
    </source>
</evidence>
<keyword evidence="4" id="KW-1185">Reference proteome</keyword>
<name>A0ABP8PUU3_9GAMM</name>
<protein>
    <submittedName>
        <fullName evidence="3">Uncharacterized protein</fullName>
    </submittedName>
</protein>
<dbReference type="EMBL" id="BAABFC010000001">
    <property type="protein sequence ID" value="GAA4492880.1"/>
    <property type="molecule type" value="Genomic_DNA"/>
</dbReference>
<feature type="transmembrane region" description="Helical" evidence="2">
    <location>
        <begin position="20"/>
        <end position="41"/>
    </location>
</feature>
<evidence type="ECO:0000256" key="2">
    <source>
        <dbReference type="SAM" id="Phobius"/>
    </source>
</evidence>
<keyword evidence="2" id="KW-0472">Membrane</keyword>
<evidence type="ECO:0000313" key="4">
    <source>
        <dbReference type="Proteomes" id="UP001501321"/>
    </source>
</evidence>
<keyword evidence="2" id="KW-0812">Transmembrane</keyword>
<gene>
    <name evidence="3" type="ORF">GCM10023095_02140</name>
</gene>
<reference evidence="4" key="1">
    <citation type="journal article" date="2019" name="Int. J. Syst. Evol. Microbiol.">
        <title>The Global Catalogue of Microorganisms (GCM) 10K type strain sequencing project: providing services to taxonomists for standard genome sequencing and annotation.</title>
        <authorList>
            <consortium name="The Broad Institute Genomics Platform"/>
            <consortium name="The Broad Institute Genome Sequencing Center for Infectious Disease"/>
            <person name="Wu L."/>
            <person name="Ma J."/>
        </authorList>
    </citation>
    <scope>NUCLEOTIDE SEQUENCE [LARGE SCALE GENOMIC DNA]</scope>
    <source>
        <strain evidence="4">JCM 32226</strain>
    </source>
</reference>
<proteinExistence type="predicted"/>
<comment type="caution">
    <text evidence="3">The sequence shown here is derived from an EMBL/GenBank/DDBJ whole genome shotgun (WGS) entry which is preliminary data.</text>
</comment>
<keyword evidence="2" id="KW-1133">Transmembrane helix</keyword>
<evidence type="ECO:0000313" key="3">
    <source>
        <dbReference type="EMBL" id="GAA4492880.1"/>
    </source>
</evidence>
<keyword evidence="1" id="KW-0175">Coiled coil</keyword>
<dbReference type="Proteomes" id="UP001501321">
    <property type="component" value="Unassembled WGS sequence"/>
</dbReference>
<organism evidence="3 4">
    <name type="scientific">Pseudaeromonas paramecii</name>
    <dbReference type="NCBI Taxonomy" id="2138166"/>
    <lineage>
        <taxon>Bacteria</taxon>
        <taxon>Pseudomonadati</taxon>
        <taxon>Pseudomonadota</taxon>
        <taxon>Gammaproteobacteria</taxon>
        <taxon>Aeromonadales</taxon>
        <taxon>Aeromonadaceae</taxon>
        <taxon>Pseudaeromonas</taxon>
    </lineage>
</organism>